<organism evidence="2 3">
    <name type="scientific">Hibiscus sabdariffa</name>
    <name type="common">roselle</name>
    <dbReference type="NCBI Taxonomy" id="183260"/>
    <lineage>
        <taxon>Eukaryota</taxon>
        <taxon>Viridiplantae</taxon>
        <taxon>Streptophyta</taxon>
        <taxon>Embryophyta</taxon>
        <taxon>Tracheophyta</taxon>
        <taxon>Spermatophyta</taxon>
        <taxon>Magnoliopsida</taxon>
        <taxon>eudicotyledons</taxon>
        <taxon>Gunneridae</taxon>
        <taxon>Pentapetalae</taxon>
        <taxon>rosids</taxon>
        <taxon>malvids</taxon>
        <taxon>Malvales</taxon>
        <taxon>Malvaceae</taxon>
        <taxon>Malvoideae</taxon>
        <taxon>Hibiscus</taxon>
    </lineage>
</organism>
<sequence>MIDYGQSINKNAEREREDEQVLAVYHFRTLSQTMLVKEQLEFWKSNTLGLWFRHCISSPLTCQRNGGIVLLCYLFSLLLYTTRYPIELDCSMGMGSKGSIPLQDHGHGSSNPASATPPKA</sequence>
<evidence type="ECO:0000313" key="2">
    <source>
        <dbReference type="EMBL" id="KAK8998677.1"/>
    </source>
</evidence>
<comment type="caution">
    <text evidence="2">The sequence shown here is derived from an EMBL/GenBank/DDBJ whole genome shotgun (WGS) entry which is preliminary data.</text>
</comment>
<dbReference type="EMBL" id="JBBPBN010000041">
    <property type="protein sequence ID" value="KAK8998677.1"/>
    <property type="molecule type" value="Genomic_DNA"/>
</dbReference>
<evidence type="ECO:0000256" key="1">
    <source>
        <dbReference type="SAM" id="MobiDB-lite"/>
    </source>
</evidence>
<name>A0ABR2QD91_9ROSI</name>
<evidence type="ECO:0000313" key="3">
    <source>
        <dbReference type="Proteomes" id="UP001396334"/>
    </source>
</evidence>
<proteinExistence type="predicted"/>
<accession>A0ABR2QD91</accession>
<dbReference type="Proteomes" id="UP001396334">
    <property type="component" value="Unassembled WGS sequence"/>
</dbReference>
<gene>
    <name evidence="2" type="ORF">V6N11_084062</name>
</gene>
<reference evidence="2 3" key="1">
    <citation type="journal article" date="2024" name="G3 (Bethesda)">
        <title>Genome assembly of Hibiscus sabdariffa L. provides insights into metabolisms of medicinal natural products.</title>
        <authorList>
            <person name="Kim T."/>
        </authorList>
    </citation>
    <scope>NUCLEOTIDE SEQUENCE [LARGE SCALE GENOMIC DNA]</scope>
    <source>
        <strain evidence="2">TK-2024</strain>
        <tissue evidence="2">Old leaves</tissue>
    </source>
</reference>
<keyword evidence="3" id="KW-1185">Reference proteome</keyword>
<protein>
    <submittedName>
        <fullName evidence="2">Uncharacterized protein</fullName>
    </submittedName>
</protein>
<feature type="region of interest" description="Disordered" evidence="1">
    <location>
        <begin position="101"/>
        <end position="120"/>
    </location>
</feature>